<evidence type="ECO:0000256" key="10">
    <source>
        <dbReference type="SAM" id="Coils"/>
    </source>
</evidence>
<dbReference type="FunFam" id="3.30.40.10:FF:000239">
    <property type="entry name" value="probable BOI-related E3 ubiquitin-protein ligase 2"/>
    <property type="match status" value="1"/>
</dbReference>
<comment type="caution">
    <text evidence="13">The sequence shown here is derived from an EMBL/GenBank/DDBJ whole genome shotgun (WGS) entry which is preliminary data.</text>
</comment>
<evidence type="ECO:0000256" key="11">
    <source>
        <dbReference type="SAM" id="MobiDB-lite"/>
    </source>
</evidence>
<evidence type="ECO:0000256" key="8">
    <source>
        <dbReference type="ARBA" id="ARBA00048718"/>
    </source>
</evidence>
<dbReference type="EMBL" id="JAINDJ010000005">
    <property type="protein sequence ID" value="KAG9445577.1"/>
    <property type="molecule type" value="Genomic_DNA"/>
</dbReference>
<dbReference type="AlphaFoldDB" id="A0AAV7ECZ4"/>
<keyword evidence="7" id="KW-0862">Zinc</keyword>
<evidence type="ECO:0000256" key="6">
    <source>
        <dbReference type="ARBA" id="ARBA00022771"/>
    </source>
</evidence>
<dbReference type="PANTHER" id="PTHR42647:SF9">
    <property type="entry name" value="S-RIBONUCLEASE BINDING PROTEIN SBP1-RELATED"/>
    <property type="match status" value="1"/>
</dbReference>
<evidence type="ECO:0000313" key="14">
    <source>
        <dbReference type="Proteomes" id="UP000825729"/>
    </source>
</evidence>
<dbReference type="GO" id="GO:0016432">
    <property type="term" value="F:tRNA-uridine aminocarboxypropyltransferase activity"/>
    <property type="evidence" value="ECO:0007669"/>
    <property type="project" value="UniProtKB-EC"/>
</dbReference>
<keyword evidence="3" id="KW-0949">S-adenosyl-L-methionine</keyword>
<evidence type="ECO:0000256" key="5">
    <source>
        <dbReference type="ARBA" id="ARBA00022723"/>
    </source>
</evidence>
<proteinExistence type="predicted"/>
<evidence type="ECO:0000259" key="12">
    <source>
        <dbReference type="PROSITE" id="PS50089"/>
    </source>
</evidence>
<keyword evidence="2" id="KW-0808">Transferase</keyword>
<sequence length="778" mass="86960">MELANPGKRPICASCSKPIRLCLCDRFKHPPIDNAIPLTILRHSHEKNHPLNSTRIVTLGLKNVNVVTVSDVHLQAQFFIRPLRADFSADSLVTNTAGNPSEICSERAEPDCCGLSCDSATSEKGTSFTVANSDGACHLSGVRKSVPEEENGISDCKSPKESSGRLTKILRNPNSQRNIDSQVAHDDLLEVDCERSSSLEPGKSFPGFRVDGGFSSTCDGRVDVEQTEENAERKIYAEETGYDCAAACENGFEHIRCSSTKTRTQRSVERENCCINEEKGEHCRPDMFQPMLPRESPSTSEEDLITATIAKCGFTCTLARLWNCQKHSEEPDFARLSASPVGKRVISDGFIVKKLQRKQIDGTEDIQELEEFEIRISPGSALLFPSEKSVSLENIDFSVKHLIVLDGTWAKAKRMYHENPWLKLLPHLKLDSKEAYNFNSRKQELAKKMFGGDNNSSVFPIFLEGNQFHYDASGSTQLHLFGNATTSCKVDLMNCSNNDPVSASNRPCKRSREPEENSRNKKLQISLHNFCPDEVDQSAGIQPNVVSTGLRLSYDDDERNSSITSASGSMSTLPILSFDDNVRTEIDRQKQEFDHYMKIQEEHIMKGVRDMRHRHMAAFLNVIEKGVGRKVLDKEIQIDNMNRKNRELFEKIKQVAAEAQSWHYRAKYSESVVNVLKNNLKQAIAQGADQTKEGCGDSEVDDAASSFDCDGIPGKLNASQSTRALKDQMTCRACKTKEVCLLLLPCRHLCLCKDCEEFIEVCPMCQCMKTASVQVYMC</sequence>
<comment type="catalytic activity">
    <reaction evidence="8">
        <text>a uridine in tRNA + S-adenosyl-L-methionine = a 3-[(3S)-3-amino-3-carboxypropyl]uridine in tRNA + S-methyl-5'-thioadenosine + H(+)</text>
        <dbReference type="Rhea" id="RHEA:62432"/>
        <dbReference type="Rhea" id="RHEA-COMP:13339"/>
        <dbReference type="Rhea" id="RHEA-COMP:16092"/>
        <dbReference type="ChEBI" id="CHEBI:15378"/>
        <dbReference type="ChEBI" id="CHEBI:17509"/>
        <dbReference type="ChEBI" id="CHEBI:59789"/>
        <dbReference type="ChEBI" id="CHEBI:65315"/>
        <dbReference type="ChEBI" id="CHEBI:82930"/>
        <dbReference type="EC" id="2.5.1.25"/>
    </reaction>
</comment>
<dbReference type="Gene3D" id="1.10.8.10">
    <property type="entry name" value="DNA helicase RuvA subunit, C-terminal domain"/>
    <property type="match status" value="1"/>
</dbReference>
<evidence type="ECO:0000256" key="9">
    <source>
        <dbReference type="PROSITE-ProRule" id="PRU00175"/>
    </source>
</evidence>
<evidence type="ECO:0000256" key="1">
    <source>
        <dbReference type="ARBA" id="ARBA00012386"/>
    </source>
</evidence>
<dbReference type="Proteomes" id="UP000825729">
    <property type="component" value="Unassembled WGS sequence"/>
</dbReference>
<feature type="coiled-coil region" evidence="10">
    <location>
        <begin position="631"/>
        <end position="658"/>
    </location>
</feature>
<accession>A0AAV7ECZ4</accession>
<evidence type="ECO:0000256" key="2">
    <source>
        <dbReference type="ARBA" id="ARBA00022679"/>
    </source>
</evidence>
<keyword evidence="5" id="KW-0479">Metal-binding</keyword>
<protein>
    <recommendedName>
        <fullName evidence="1">tRNA-uridine aminocarboxypropyltransferase</fullName>
        <ecNumber evidence="1">2.5.1.25</ecNumber>
    </recommendedName>
</protein>
<dbReference type="PANTHER" id="PTHR42647">
    <property type="entry name" value="SBP (S-RIBONUCLEASE BINDING PROTEIN) FAMILY PROTEIN"/>
    <property type="match status" value="1"/>
</dbReference>
<name>A0AAV7ECZ4_ARIFI</name>
<dbReference type="GO" id="GO:0004842">
    <property type="term" value="F:ubiquitin-protein transferase activity"/>
    <property type="evidence" value="ECO:0007669"/>
    <property type="project" value="TreeGrafter"/>
</dbReference>
<dbReference type="Pfam" id="PF13920">
    <property type="entry name" value="zf-C3HC4_3"/>
    <property type="match status" value="1"/>
</dbReference>
<dbReference type="InterPro" id="IPR001841">
    <property type="entry name" value="Znf_RING"/>
</dbReference>
<feature type="domain" description="RING-type" evidence="12">
    <location>
        <begin position="731"/>
        <end position="766"/>
    </location>
</feature>
<keyword evidence="4" id="KW-0819">tRNA processing</keyword>
<evidence type="ECO:0000313" key="13">
    <source>
        <dbReference type="EMBL" id="KAG9445577.1"/>
    </source>
</evidence>
<dbReference type="EC" id="2.5.1.25" evidence="1"/>
<dbReference type="PROSITE" id="PS50089">
    <property type="entry name" value="ZF_RING_2"/>
    <property type="match status" value="1"/>
</dbReference>
<dbReference type="Pfam" id="PF03942">
    <property type="entry name" value="DTW"/>
    <property type="match status" value="1"/>
</dbReference>
<dbReference type="GO" id="GO:0008033">
    <property type="term" value="P:tRNA processing"/>
    <property type="evidence" value="ECO:0007669"/>
    <property type="project" value="UniProtKB-KW"/>
</dbReference>
<dbReference type="InterPro" id="IPR005636">
    <property type="entry name" value="DTW"/>
</dbReference>
<dbReference type="CDD" id="cd16649">
    <property type="entry name" value="mRING-HC-C3HC5_CGRF1-like"/>
    <property type="match status" value="1"/>
</dbReference>
<dbReference type="GO" id="GO:0008270">
    <property type="term" value="F:zinc ion binding"/>
    <property type="evidence" value="ECO:0007669"/>
    <property type="project" value="UniProtKB-KW"/>
</dbReference>
<dbReference type="InterPro" id="IPR011029">
    <property type="entry name" value="DEATH-like_dom_sf"/>
</dbReference>
<feature type="compositionally biased region" description="Basic and acidic residues" evidence="11">
    <location>
        <begin position="510"/>
        <end position="519"/>
    </location>
</feature>
<keyword evidence="6 9" id="KW-0863">Zinc-finger</keyword>
<keyword evidence="10" id="KW-0175">Coiled coil</keyword>
<dbReference type="Gene3D" id="1.10.1170.10">
    <property type="entry name" value="Inhibitor Of Apoptosis Protein (2mihbC-IAP-1), Chain A"/>
    <property type="match status" value="1"/>
</dbReference>
<evidence type="ECO:0000256" key="3">
    <source>
        <dbReference type="ARBA" id="ARBA00022691"/>
    </source>
</evidence>
<evidence type="ECO:0000256" key="7">
    <source>
        <dbReference type="ARBA" id="ARBA00022833"/>
    </source>
</evidence>
<feature type="region of interest" description="Disordered" evidence="11">
    <location>
        <begin position="499"/>
        <end position="521"/>
    </location>
</feature>
<evidence type="ECO:0000256" key="4">
    <source>
        <dbReference type="ARBA" id="ARBA00022694"/>
    </source>
</evidence>
<organism evidence="13 14">
    <name type="scientific">Aristolochia fimbriata</name>
    <name type="common">White veined hardy Dutchman's pipe vine</name>
    <dbReference type="NCBI Taxonomy" id="158543"/>
    <lineage>
        <taxon>Eukaryota</taxon>
        <taxon>Viridiplantae</taxon>
        <taxon>Streptophyta</taxon>
        <taxon>Embryophyta</taxon>
        <taxon>Tracheophyta</taxon>
        <taxon>Spermatophyta</taxon>
        <taxon>Magnoliopsida</taxon>
        <taxon>Magnoliidae</taxon>
        <taxon>Piperales</taxon>
        <taxon>Aristolochiaceae</taxon>
        <taxon>Aristolochia</taxon>
    </lineage>
</organism>
<dbReference type="SMART" id="SM01144">
    <property type="entry name" value="DTW"/>
    <property type="match status" value="1"/>
</dbReference>
<reference evidence="13 14" key="1">
    <citation type="submission" date="2021-07" db="EMBL/GenBank/DDBJ databases">
        <title>The Aristolochia fimbriata genome: insights into angiosperm evolution, floral development and chemical biosynthesis.</title>
        <authorList>
            <person name="Jiao Y."/>
        </authorList>
    </citation>
    <scope>NUCLEOTIDE SEQUENCE [LARGE SCALE GENOMIC DNA]</scope>
    <source>
        <strain evidence="13">IBCAS-2021</strain>
        <tissue evidence="13">Leaf</tissue>
    </source>
</reference>
<keyword evidence="14" id="KW-1185">Reference proteome</keyword>
<dbReference type="Gene3D" id="1.10.533.10">
    <property type="entry name" value="Death Domain, Fas"/>
    <property type="match status" value="1"/>
</dbReference>
<gene>
    <name evidence="13" type="ORF">H6P81_011705</name>
</gene>